<keyword evidence="2 3" id="KW-0802">TPR repeat</keyword>
<sequence length="153" mass="17287">MLVRWLKQLIFFYDPSFTTSYSESCFYHKVGIAETVVPTDEARSVSVEKARLAGDACSRGEFQLAVELYTEAINLDPQNHVLFGNRSAAFIRTRQFERALEDGKYAAQFHPGWSKPQAIGQLQGFCCALHMGQGQEIKPPSMSVYNLPIIKNY</sequence>
<dbReference type="PANTHER" id="PTHR22904">
    <property type="entry name" value="TPR REPEAT CONTAINING PROTEIN"/>
    <property type="match status" value="1"/>
</dbReference>
<evidence type="ECO:0000313" key="4">
    <source>
        <dbReference type="EMBL" id="CAH3104163.1"/>
    </source>
</evidence>
<organism evidence="4 5">
    <name type="scientific">Porites lobata</name>
    <dbReference type="NCBI Taxonomy" id="104759"/>
    <lineage>
        <taxon>Eukaryota</taxon>
        <taxon>Metazoa</taxon>
        <taxon>Cnidaria</taxon>
        <taxon>Anthozoa</taxon>
        <taxon>Hexacorallia</taxon>
        <taxon>Scleractinia</taxon>
        <taxon>Fungiina</taxon>
        <taxon>Poritidae</taxon>
        <taxon>Porites</taxon>
    </lineage>
</organism>
<dbReference type="Gene3D" id="1.25.40.10">
    <property type="entry name" value="Tetratricopeptide repeat domain"/>
    <property type="match status" value="1"/>
</dbReference>
<evidence type="ECO:0000256" key="1">
    <source>
        <dbReference type="ARBA" id="ARBA00022737"/>
    </source>
</evidence>
<keyword evidence="5" id="KW-1185">Reference proteome</keyword>
<dbReference type="InterPro" id="IPR019734">
    <property type="entry name" value="TPR_rpt"/>
</dbReference>
<comment type="caution">
    <text evidence="4">The sequence shown here is derived from an EMBL/GenBank/DDBJ whole genome shotgun (WGS) entry which is preliminary data.</text>
</comment>
<dbReference type="InterPro" id="IPR011990">
    <property type="entry name" value="TPR-like_helical_dom_sf"/>
</dbReference>
<feature type="repeat" description="TPR" evidence="3">
    <location>
        <begin position="46"/>
        <end position="79"/>
    </location>
</feature>
<dbReference type="Proteomes" id="UP001159405">
    <property type="component" value="Unassembled WGS sequence"/>
</dbReference>
<keyword evidence="1" id="KW-0677">Repeat</keyword>
<dbReference type="EMBL" id="CALNXK010000016">
    <property type="protein sequence ID" value="CAH3104163.1"/>
    <property type="molecule type" value="Genomic_DNA"/>
</dbReference>
<reference evidence="4 5" key="1">
    <citation type="submission" date="2022-05" db="EMBL/GenBank/DDBJ databases">
        <authorList>
            <consortium name="Genoscope - CEA"/>
            <person name="William W."/>
        </authorList>
    </citation>
    <scope>NUCLEOTIDE SEQUENCE [LARGE SCALE GENOMIC DNA]</scope>
</reference>
<protein>
    <submittedName>
        <fullName evidence="4">Uncharacterized protein</fullName>
    </submittedName>
</protein>
<evidence type="ECO:0000256" key="2">
    <source>
        <dbReference type="ARBA" id="ARBA00022803"/>
    </source>
</evidence>
<proteinExistence type="predicted"/>
<name>A0ABN8NCM9_9CNID</name>
<dbReference type="PANTHER" id="PTHR22904:SF523">
    <property type="entry name" value="STRESS-INDUCED-PHOSPHOPROTEIN 1"/>
    <property type="match status" value="1"/>
</dbReference>
<accession>A0ABN8NCM9</accession>
<gene>
    <name evidence="4" type="ORF">PLOB_00011173</name>
</gene>
<evidence type="ECO:0000256" key="3">
    <source>
        <dbReference type="PROSITE-ProRule" id="PRU00339"/>
    </source>
</evidence>
<dbReference type="PROSITE" id="PS50005">
    <property type="entry name" value="TPR"/>
    <property type="match status" value="1"/>
</dbReference>
<evidence type="ECO:0000313" key="5">
    <source>
        <dbReference type="Proteomes" id="UP001159405"/>
    </source>
</evidence>
<dbReference type="SUPFAM" id="SSF48452">
    <property type="entry name" value="TPR-like"/>
    <property type="match status" value="1"/>
</dbReference>